<protein>
    <recommendedName>
        <fullName evidence="4">BRCT domain-containing protein</fullName>
    </recommendedName>
</protein>
<feature type="region of interest" description="Disordered" evidence="1">
    <location>
        <begin position="229"/>
        <end position="252"/>
    </location>
</feature>
<organism evidence="2 3">
    <name type="scientific">Marasmiellus scandens</name>
    <dbReference type="NCBI Taxonomy" id="2682957"/>
    <lineage>
        <taxon>Eukaryota</taxon>
        <taxon>Fungi</taxon>
        <taxon>Dikarya</taxon>
        <taxon>Basidiomycota</taxon>
        <taxon>Agaricomycotina</taxon>
        <taxon>Agaricomycetes</taxon>
        <taxon>Agaricomycetidae</taxon>
        <taxon>Agaricales</taxon>
        <taxon>Marasmiineae</taxon>
        <taxon>Omphalotaceae</taxon>
        <taxon>Marasmiellus</taxon>
    </lineage>
</organism>
<feature type="region of interest" description="Disordered" evidence="1">
    <location>
        <begin position="152"/>
        <end position="212"/>
    </location>
</feature>
<reference evidence="2 3" key="1">
    <citation type="submission" date="2024-01" db="EMBL/GenBank/DDBJ databases">
        <title>A draft genome for the cacao thread blight pathogen Marasmiellus scandens.</title>
        <authorList>
            <person name="Baruah I.K."/>
            <person name="Leung J."/>
            <person name="Bukari Y."/>
            <person name="Amoako-Attah I."/>
            <person name="Meinhardt L.W."/>
            <person name="Bailey B.A."/>
            <person name="Cohen S.P."/>
        </authorList>
    </citation>
    <scope>NUCLEOTIDE SEQUENCE [LARGE SCALE GENOMIC DNA]</scope>
    <source>
        <strain evidence="2 3">GH-19</strain>
    </source>
</reference>
<evidence type="ECO:0000256" key="1">
    <source>
        <dbReference type="SAM" id="MobiDB-lite"/>
    </source>
</evidence>
<feature type="compositionally biased region" description="Polar residues" evidence="1">
    <location>
        <begin position="105"/>
        <end position="115"/>
    </location>
</feature>
<feature type="region of interest" description="Disordered" evidence="1">
    <location>
        <begin position="93"/>
        <end position="131"/>
    </location>
</feature>
<dbReference type="Proteomes" id="UP001498398">
    <property type="component" value="Unassembled WGS sequence"/>
</dbReference>
<accession>A0ABR1ILF6</accession>
<feature type="compositionally biased region" description="Polar residues" evidence="1">
    <location>
        <begin position="179"/>
        <end position="202"/>
    </location>
</feature>
<evidence type="ECO:0008006" key="4">
    <source>
        <dbReference type="Google" id="ProtNLM"/>
    </source>
</evidence>
<gene>
    <name evidence="2" type="ORF">VKT23_020493</name>
</gene>
<keyword evidence="3" id="KW-1185">Reference proteome</keyword>
<evidence type="ECO:0000313" key="2">
    <source>
        <dbReference type="EMBL" id="KAK7433919.1"/>
    </source>
</evidence>
<name>A0ABR1ILF6_9AGAR</name>
<feature type="compositionally biased region" description="Low complexity" evidence="1">
    <location>
        <begin position="229"/>
        <end position="243"/>
    </location>
</feature>
<proteinExistence type="predicted"/>
<evidence type="ECO:0000313" key="3">
    <source>
        <dbReference type="Proteomes" id="UP001498398"/>
    </source>
</evidence>
<sequence length="314" mass="34031">MTAPSQHAAFDDFRGCSPTLFNSIGPRGTAHQSYKYYMIYGGPRAGIYRDQSLAAEVAQLTKQRNPKGFNDEASINENWIFMCQNAHTHSPDELRPFVSPFPVQPSAQRISSEPQPSRDLPTPTPAQNNPSAVQQTFSNAELIKMLTEEAAPFPHTPSRAGKSLLTGALKSSGGVGGTMDSSSKPPLVTSGSSRKQGKTPVSKSAAKPPLSYSPQKFRNVAVVADYGSGYPSSSSESETGVRSSETEAKADSGLDHTVGPCKFFVVKYRGGCDFYSSHSEALDMFIRLSARKLAPKMRVTEDRSLVEEFMTEAF</sequence>
<dbReference type="EMBL" id="JBANRG010000136">
    <property type="protein sequence ID" value="KAK7433919.1"/>
    <property type="molecule type" value="Genomic_DNA"/>
</dbReference>
<comment type="caution">
    <text evidence="2">The sequence shown here is derived from an EMBL/GenBank/DDBJ whole genome shotgun (WGS) entry which is preliminary data.</text>
</comment>